<protein>
    <submittedName>
        <fullName evidence="1">Uncharacterized protein</fullName>
    </submittedName>
</protein>
<keyword evidence="2" id="KW-1185">Reference proteome</keyword>
<name>A0ACC0VMV9_9STRA</name>
<organism evidence="1 2">
    <name type="scientific">Peronosclerospora sorghi</name>
    <dbReference type="NCBI Taxonomy" id="230839"/>
    <lineage>
        <taxon>Eukaryota</taxon>
        <taxon>Sar</taxon>
        <taxon>Stramenopiles</taxon>
        <taxon>Oomycota</taxon>
        <taxon>Peronosporomycetes</taxon>
        <taxon>Peronosporales</taxon>
        <taxon>Peronosporaceae</taxon>
        <taxon>Peronosclerospora</taxon>
    </lineage>
</organism>
<proteinExistence type="predicted"/>
<evidence type="ECO:0000313" key="1">
    <source>
        <dbReference type="EMBL" id="KAI9907264.1"/>
    </source>
</evidence>
<reference evidence="1 2" key="1">
    <citation type="journal article" date="2022" name="bioRxiv">
        <title>The genome of the oomycete Peronosclerospora sorghi, a cosmopolitan pathogen of maize and sorghum, is inflated with dispersed pseudogenes.</title>
        <authorList>
            <person name="Fletcher K."/>
            <person name="Martin F."/>
            <person name="Isakeit T."/>
            <person name="Cavanaugh K."/>
            <person name="Magill C."/>
            <person name="Michelmore R."/>
        </authorList>
    </citation>
    <scope>NUCLEOTIDE SEQUENCE [LARGE SCALE GENOMIC DNA]</scope>
    <source>
        <strain evidence="1">P6</strain>
    </source>
</reference>
<gene>
    <name evidence="1" type="ORF">PsorP6_003272</name>
</gene>
<evidence type="ECO:0000313" key="2">
    <source>
        <dbReference type="Proteomes" id="UP001163321"/>
    </source>
</evidence>
<dbReference type="Proteomes" id="UP001163321">
    <property type="component" value="Chromosome 8"/>
</dbReference>
<comment type="caution">
    <text evidence="1">The sequence shown here is derived from an EMBL/GenBank/DDBJ whole genome shotgun (WGS) entry which is preliminary data.</text>
</comment>
<sequence>MLIHNQLKYIDYRKTPTICGVTIISAFAFSSPPGDAYGSKLLQAIAKICTTTSIKAVYLGTTRSGHNVQVDSLFSLAMSFPCPLLTTHQVLARCSSNLFFHIVVLMSALHFFIRSGDEGVC</sequence>
<accession>A0ACC0VMV9</accession>
<dbReference type="EMBL" id="CM047587">
    <property type="protein sequence ID" value="KAI9907264.1"/>
    <property type="molecule type" value="Genomic_DNA"/>
</dbReference>